<keyword evidence="1" id="KW-0175">Coiled coil</keyword>
<feature type="coiled-coil region" evidence="1">
    <location>
        <begin position="6"/>
        <end position="40"/>
    </location>
</feature>
<proteinExistence type="predicted"/>
<evidence type="ECO:0000313" key="2">
    <source>
        <dbReference type="EMBL" id="DAF54139.1"/>
    </source>
</evidence>
<protein>
    <submittedName>
        <fullName evidence="2">Exonuclease</fullName>
    </submittedName>
</protein>
<keyword evidence="2" id="KW-0269">Exonuclease</keyword>
<organism evidence="2">
    <name type="scientific">Phage sp. ctcqm2</name>
    <dbReference type="NCBI Taxonomy" id="2828007"/>
    <lineage>
        <taxon>Viruses</taxon>
    </lineage>
</organism>
<keyword evidence="2" id="KW-0540">Nuclease</keyword>
<accession>A0A8S5STK9</accession>
<reference evidence="2" key="1">
    <citation type="journal article" date="2021" name="Proc. Natl. Acad. Sci. U.S.A.">
        <title>A Catalog of Tens of Thousands of Viruses from Human Metagenomes Reveals Hidden Associations with Chronic Diseases.</title>
        <authorList>
            <person name="Tisza M.J."/>
            <person name="Buck C.B."/>
        </authorList>
    </citation>
    <scope>NUCLEOTIDE SEQUENCE</scope>
    <source>
        <strain evidence="2">Ctcqm2</strain>
    </source>
</reference>
<keyword evidence="2" id="KW-0378">Hydrolase</keyword>
<evidence type="ECO:0000256" key="1">
    <source>
        <dbReference type="SAM" id="Coils"/>
    </source>
</evidence>
<sequence>MSANEIAAKVQELRELRRMADELSAEIDGLQDAIKQHMDAAGVDTLAGLDYKITYKAVTSSRLDSKALKADQPELYAKYTKQTTARRFCLA</sequence>
<dbReference type="EMBL" id="BK032673">
    <property type="protein sequence ID" value="DAF54139.1"/>
    <property type="molecule type" value="Genomic_DNA"/>
</dbReference>
<dbReference type="GO" id="GO:0004527">
    <property type="term" value="F:exonuclease activity"/>
    <property type="evidence" value="ECO:0007669"/>
    <property type="project" value="UniProtKB-KW"/>
</dbReference>
<name>A0A8S5STK9_9VIRU</name>